<keyword evidence="3" id="KW-0808">Transferase</keyword>
<protein>
    <submittedName>
        <fullName evidence="3">Serine/threonine-protein kinase PAK 2</fullName>
    </submittedName>
</protein>
<dbReference type="EMBL" id="GBRD01005627">
    <property type="protein sequence ID" value="JAG60194.1"/>
    <property type="molecule type" value="Transcribed_RNA"/>
</dbReference>
<name>A0A0A9Y7U3_LYGHE</name>
<evidence type="ECO:0000313" key="4">
    <source>
        <dbReference type="EMBL" id="JAG60194.1"/>
    </source>
</evidence>
<dbReference type="GO" id="GO:0016301">
    <property type="term" value="F:kinase activity"/>
    <property type="evidence" value="ECO:0007669"/>
    <property type="project" value="UniProtKB-KW"/>
</dbReference>
<evidence type="ECO:0000259" key="2">
    <source>
        <dbReference type="Pfam" id="PF13843"/>
    </source>
</evidence>
<dbReference type="Pfam" id="PF13843">
    <property type="entry name" value="DDE_Tnp_1_7"/>
    <property type="match status" value="1"/>
</dbReference>
<proteinExistence type="predicted"/>
<accession>A0A0A9Y7U3</accession>
<dbReference type="AlphaFoldDB" id="A0A0A9Y7U3"/>
<reference evidence="3" key="2">
    <citation type="submission" date="2014-07" db="EMBL/GenBank/DDBJ databases">
        <authorList>
            <person name="Hull J."/>
        </authorList>
    </citation>
    <scope>NUCLEOTIDE SEQUENCE</scope>
</reference>
<evidence type="ECO:0000256" key="1">
    <source>
        <dbReference type="SAM" id="MobiDB-lite"/>
    </source>
</evidence>
<feature type="region of interest" description="Disordered" evidence="1">
    <location>
        <begin position="28"/>
        <end position="50"/>
    </location>
</feature>
<keyword evidence="3" id="KW-0418">Kinase</keyword>
<gene>
    <name evidence="3" type="primary">PAK2</name>
    <name evidence="3" type="ORF">CM83_42930</name>
</gene>
<sequence length="129" mass="15372">MDKEKGKKRKMTDEEILEEFRMIPSSDIEADEEEVLNSEDDNEEDNIEFPDWNATKGTVDTFERICQNMNANRKTQRWPMCIFYNMINIAVHNSYDLYLHNFYKKSSNEKTLSRFDYVMSLAHETHPCS</sequence>
<evidence type="ECO:0000313" key="3">
    <source>
        <dbReference type="EMBL" id="JAG29117.1"/>
    </source>
</evidence>
<organism evidence="3">
    <name type="scientific">Lygus hesperus</name>
    <name type="common">Western plant bug</name>
    <dbReference type="NCBI Taxonomy" id="30085"/>
    <lineage>
        <taxon>Eukaryota</taxon>
        <taxon>Metazoa</taxon>
        <taxon>Ecdysozoa</taxon>
        <taxon>Arthropoda</taxon>
        <taxon>Hexapoda</taxon>
        <taxon>Insecta</taxon>
        <taxon>Pterygota</taxon>
        <taxon>Neoptera</taxon>
        <taxon>Paraneoptera</taxon>
        <taxon>Hemiptera</taxon>
        <taxon>Heteroptera</taxon>
        <taxon>Panheteroptera</taxon>
        <taxon>Cimicomorpha</taxon>
        <taxon>Miridae</taxon>
        <taxon>Mirini</taxon>
        <taxon>Lygus</taxon>
    </lineage>
</organism>
<reference evidence="3" key="1">
    <citation type="journal article" date="2014" name="PLoS ONE">
        <title>Transcriptome-Based Identification of ABC Transporters in the Western Tarnished Plant Bug Lygus hesperus.</title>
        <authorList>
            <person name="Hull J.J."/>
            <person name="Chaney K."/>
            <person name="Geib S.M."/>
            <person name="Fabrick J.A."/>
            <person name="Brent C.S."/>
            <person name="Walsh D."/>
            <person name="Lavine L.C."/>
        </authorList>
    </citation>
    <scope>NUCLEOTIDE SEQUENCE</scope>
</reference>
<feature type="domain" description="PiggyBac transposable element-derived protein" evidence="2">
    <location>
        <begin position="44"/>
        <end position="95"/>
    </location>
</feature>
<dbReference type="EMBL" id="GBHO01014487">
    <property type="protein sequence ID" value="JAG29117.1"/>
    <property type="molecule type" value="Transcribed_RNA"/>
</dbReference>
<reference evidence="4" key="3">
    <citation type="submission" date="2014-09" db="EMBL/GenBank/DDBJ databases">
        <authorList>
            <person name="Magalhaes I.L.F."/>
            <person name="Oliveira U."/>
            <person name="Santos F.R."/>
            <person name="Vidigal T.H.D.A."/>
            <person name="Brescovit A.D."/>
            <person name="Santos A.J."/>
        </authorList>
    </citation>
    <scope>NUCLEOTIDE SEQUENCE</scope>
</reference>
<feature type="compositionally biased region" description="Acidic residues" evidence="1">
    <location>
        <begin position="28"/>
        <end position="48"/>
    </location>
</feature>
<dbReference type="InterPro" id="IPR029526">
    <property type="entry name" value="PGBD"/>
</dbReference>